<sequence>MKTLPLLIFATSACADDLAPLSDEFNNASTWQNWSDLAEVEGWQAPSYETADINTSEAGRFHIVPASNTWFGHLRGLLFFKEVTGDFVVTTRLRVLSRHNTEDPNEIPNRSFSLTGILVHGPRDITQAAPVPYTTDAVWPPQDFGSDYEANSENYIFLSYGTAGNPGTRQFEIKATRNSNSRLYYDDTGIDQNQTEAWLQMVRVGDTIVCLRKHSEDGEWIVENRYPNPDHPFPDFGPTLQVGLTAYTDWPTAAPFNAAGLEACYHFNYAPPASSTRDLISQVDYFRFARPNPALTEAHLQGMSTSYDPSSNSTANPPILLNASPTAQDYLGETANTPFDFSADNDGDGFPDSLEVALGSDASNASSLPLITCEVVEESFHYSFPTLTSGLELEVQTSHDLVTWHTIASRPGNSILWTTEPSHSVLLNEETQRLSAIIPMDEQVQFVRLAGIF</sequence>
<protein>
    <submittedName>
        <fullName evidence="1">Uncharacterized protein</fullName>
    </submittedName>
</protein>
<keyword evidence="2" id="KW-1185">Reference proteome</keyword>
<evidence type="ECO:0000313" key="2">
    <source>
        <dbReference type="Proteomes" id="UP000644507"/>
    </source>
</evidence>
<name>A0A918TGJ6_9BACT</name>
<organism evidence="1 2">
    <name type="scientific">Roseibacillus persicicus</name>
    <dbReference type="NCBI Taxonomy" id="454148"/>
    <lineage>
        <taxon>Bacteria</taxon>
        <taxon>Pseudomonadati</taxon>
        <taxon>Verrucomicrobiota</taxon>
        <taxon>Verrucomicrobiia</taxon>
        <taxon>Verrucomicrobiales</taxon>
        <taxon>Verrucomicrobiaceae</taxon>
        <taxon>Roseibacillus</taxon>
    </lineage>
</organism>
<gene>
    <name evidence="1" type="ORF">GCM10007100_09070</name>
</gene>
<dbReference type="EMBL" id="BMXI01000003">
    <property type="protein sequence ID" value="GHC45811.1"/>
    <property type="molecule type" value="Genomic_DNA"/>
</dbReference>
<comment type="caution">
    <text evidence="1">The sequence shown here is derived from an EMBL/GenBank/DDBJ whole genome shotgun (WGS) entry which is preliminary data.</text>
</comment>
<reference evidence="1" key="2">
    <citation type="submission" date="2020-09" db="EMBL/GenBank/DDBJ databases">
        <authorList>
            <person name="Sun Q."/>
            <person name="Kim S."/>
        </authorList>
    </citation>
    <scope>NUCLEOTIDE SEQUENCE</scope>
    <source>
        <strain evidence="1">KCTC 12988</strain>
    </source>
</reference>
<evidence type="ECO:0000313" key="1">
    <source>
        <dbReference type="EMBL" id="GHC45811.1"/>
    </source>
</evidence>
<dbReference type="Proteomes" id="UP000644507">
    <property type="component" value="Unassembled WGS sequence"/>
</dbReference>
<proteinExistence type="predicted"/>
<reference evidence="1" key="1">
    <citation type="journal article" date="2014" name="Int. J. Syst. Evol. Microbiol.">
        <title>Complete genome sequence of Corynebacterium casei LMG S-19264T (=DSM 44701T), isolated from a smear-ripened cheese.</title>
        <authorList>
            <consortium name="US DOE Joint Genome Institute (JGI-PGF)"/>
            <person name="Walter F."/>
            <person name="Albersmeier A."/>
            <person name="Kalinowski J."/>
            <person name="Ruckert C."/>
        </authorList>
    </citation>
    <scope>NUCLEOTIDE SEQUENCE</scope>
    <source>
        <strain evidence="1">KCTC 12988</strain>
    </source>
</reference>
<accession>A0A918TGJ6</accession>
<dbReference type="AlphaFoldDB" id="A0A918TGJ6"/>
<dbReference type="RefSeq" id="WP_189567753.1">
    <property type="nucleotide sequence ID" value="NZ_BMXI01000003.1"/>
</dbReference>